<evidence type="ECO:0000256" key="6">
    <source>
        <dbReference type="ARBA" id="ARBA00023004"/>
    </source>
</evidence>
<comment type="subcellular location">
    <subcellularLocation>
        <location evidence="1">Membrane</location>
    </subcellularLocation>
</comment>
<feature type="non-terminal residue" evidence="9">
    <location>
        <position position="1"/>
    </location>
</feature>
<dbReference type="AlphaFoldDB" id="X0U297"/>
<dbReference type="InterPro" id="IPR000701">
    <property type="entry name" value="SuccDH_FuR_B_TM-su"/>
</dbReference>
<gene>
    <name evidence="9" type="ORF">S01H1_25948</name>
</gene>
<evidence type="ECO:0000256" key="8">
    <source>
        <dbReference type="SAM" id="Phobius"/>
    </source>
</evidence>
<evidence type="ECO:0000313" key="9">
    <source>
        <dbReference type="EMBL" id="GAF93471.1"/>
    </source>
</evidence>
<dbReference type="Gene3D" id="1.20.1300.10">
    <property type="entry name" value="Fumarate reductase/succinate dehydrogenase, transmembrane subunit"/>
    <property type="match status" value="1"/>
</dbReference>
<proteinExistence type="predicted"/>
<comment type="caution">
    <text evidence="9">The sequence shown here is derived from an EMBL/GenBank/DDBJ whole genome shotgun (WGS) entry which is preliminary data.</text>
</comment>
<dbReference type="SUPFAM" id="SSF81343">
    <property type="entry name" value="Fumarate reductase respiratory complex transmembrane subunits"/>
    <property type="match status" value="1"/>
</dbReference>
<evidence type="ECO:0000256" key="2">
    <source>
        <dbReference type="ARBA" id="ARBA00022617"/>
    </source>
</evidence>
<keyword evidence="7 8" id="KW-0472">Membrane</keyword>
<feature type="transmembrane region" description="Helical" evidence="8">
    <location>
        <begin position="29"/>
        <end position="51"/>
    </location>
</feature>
<feature type="transmembrane region" description="Helical" evidence="8">
    <location>
        <begin position="120"/>
        <end position="142"/>
    </location>
</feature>
<dbReference type="Pfam" id="PF01127">
    <property type="entry name" value="Sdh_cyt"/>
    <property type="match status" value="1"/>
</dbReference>
<reference evidence="9" key="1">
    <citation type="journal article" date="2014" name="Front. Microbiol.">
        <title>High frequency of phylogenetically diverse reductive dehalogenase-homologous genes in deep subseafloor sedimentary metagenomes.</title>
        <authorList>
            <person name="Kawai M."/>
            <person name="Futagami T."/>
            <person name="Toyoda A."/>
            <person name="Takaki Y."/>
            <person name="Nishi S."/>
            <person name="Hori S."/>
            <person name="Arai W."/>
            <person name="Tsubouchi T."/>
            <person name="Morono Y."/>
            <person name="Uchiyama I."/>
            <person name="Ito T."/>
            <person name="Fujiyama A."/>
            <person name="Inagaki F."/>
            <person name="Takami H."/>
        </authorList>
    </citation>
    <scope>NUCLEOTIDE SEQUENCE</scope>
    <source>
        <strain evidence="9">Expedition CK06-06</strain>
    </source>
</reference>
<evidence type="ECO:0000256" key="1">
    <source>
        <dbReference type="ARBA" id="ARBA00004370"/>
    </source>
</evidence>
<keyword evidence="5 8" id="KW-1133">Transmembrane helix</keyword>
<evidence type="ECO:0000256" key="7">
    <source>
        <dbReference type="ARBA" id="ARBA00023136"/>
    </source>
</evidence>
<keyword evidence="3 8" id="KW-0812">Transmembrane</keyword>
<keyword evidence="4" id="KW-0479">Metal-binding</keyword>
<feature type="transmembrane region" description="Helical" evidence="8">
    <location>
        <begin position="154"/>
        <end position="176"/>
    </location>
</feature>
<accession>X0U297</accession>
<evidence type="ECO:0000256" key="3">
    <source>
        <dbReference type="ARBA" id="ARBA00022692"/>
    </source>
</evidence>
<feature type="transmembrane region" description="Helical" evidence="8">
    <location>
        <begin position="77"/>
        <end position="100"/>
    </location>
</feature>
<dbReference type="InterPro" id="IPR034804">
    <property type="entry name" value="SQR/QFR_C/D"/>
</dbReference>
<keyword evidence="6" id="KW-0408">Iron</keyword>
<evidence type="ECO:0000256" key="4">
    <source>
        <dbReference type="ARBA" id="ARBA00022723"/>
    </source>
</evidence>
<protein>
    <submittedName>
        <fullName evidence="9">Uncharacterized protein</fullName>
    </submittedName>
</protein>
<dbReference type="EMBL" id="BARS01015708">
    <property type="protein sequence ID" value="GAF93471.1"/>
    <property type="molecule type" value="Genomic_DNA"/>
</dbReference>
<organism evidence="9">
    <name type="scientific">marine sediment metagenome</name>
    <dbReference type="NCBI Taxonomy" id="412755"/>
    <lineage>
        <taxon>unclassified sequences</taxon>
        <taxon>metagenomes</taxon>
        <taxon>ecological metagenomes</taxon>
    </lineage>
</organism>
<sequence>AFLFFHMGLLSSVLWGASTMDSLGSFLERYYLLHSMAPLLILLILAHVVLVTRKAPTTFRQQWILVRQMRQMGHLDTWTWAFQVVSGAALMVFASIHLWVSLTDLPIEAAKSGDRVSTYLWFDIPFVLFVVGHACMGLYRIAVKWGLLSRRGAYGALAALTAVALALELAIVSTFYSLGGGV</sequence>
<dbReference type="GO" id="GO:0016020">
    <property type="term" value="C:membrane"/>
    <property type="evidence" value="ECO:0007669"/>
    <property type="project" value="UniProtKB-SubCell"/>
</dbReference>
<keyword evidence="2" id="KW-0349">Heme</keyword>
<evidence type="ECO:0000256" key="5">
    <source>
        <dbReference type="ARBA" id="ARBA00022989"/>
    </source>
</evidence>
<dbReference type="GO" id="GO:0046872">
    <property type="term" value="F:metal ion binding"/>
    <property type="evidence" value="ECO:0007669"/>
    <property type="project" value="UniProtKB-KW"/>
</dbReference>
<name>X0U297_9ZZZZ</name>